<dbReference type="GO" id="GO:0008408">
    <property type="term" value="F:3'-5' exonuclease activity"/>
    <property type="evidence" value="ECO:0007669"/>
    <property type="project" value="InterPro"/>
</dbReference>
<accession>A7HJR0</accession>
<protein>
    <recommendedName>
        <fullName evidence="8">DNA polymerase III subunit gamma/tau</fullName>
        <ecNumber evidence="8">2.7.7.7</ecNumber>
    </recommendedName>
</protein>
<feature type="domain" description="AAA+ ATPase" evidence="10">
    <location>
        <begin position="35"/>
        <end position="177"/>
    </location>
</feature>
<evidence type="ECO:0000256" key="5">
    <source>
        <dbReference type="ARBA" id="ARBA00022840"/>
    </source>
</evidence>
<keyword evidence="2" id="KW-0479">Metal-binding</keyword>
<dbReference type="NCBIfam" id="TIGR02397">
    <property type="entry name" value="dnaX_nterm"/>
    <property type="match status" value="1"/>
</dbReference>
<dbReference type="PRINTS" id="PR00300">
    <property type="entry name" value="CLPPROTEASEA"/>
</dbReference>
<reference evidence="11 12" key="1">
    <citation type="submission" date="2007-07" db="EMBL/GenBank/DDBJ databases">
        <title>Complete sequence of Fervidobacterium nodosum Rt17-B1.</title>
        <authorList>
            <consortium name="US DOE Joint Genome Institute"/>
            <person name="Copeland A."/>
            <person name="Lucas S."/>
            <person name="Lapidus A."/>
            <person name="Barry K."/>
            <person name="Glavina del Rio T."/>
            <person name="Dalin E."/>
            <person name="Tice H."/>
            <person name="Pitluck S."/>
            <person name="Saunders E."/>
            <person name="Brettin T."/>
            <person name="Bruce D."/>
            <person name="Detter J.C."/>
            <person name="Han C."/>
            <person name="Schmutz J."/>
            <person name="Larimer F."/>
            <person name="Land M."/>
            <person name="Hauser L."/>
            <person name="Kyrpides N."/>
            <person name="Mikhailova N."/>
            <person name="Nelson K."/>
            <person name="Gogarten J.P."/>
            <person name="Noll K."/>
            <person name="Richardson P."/>
        </authorList>
    </citation>
    <scope>NUCLEOTIDE SEQUENCE [LARGE SCALE GENOMIC DNA]</scope>
    <source>
        <strain evidence="12">ATCC 35602 / DSM 5306 / Rt17-B1</strain>
    </source>
</reference>
<gene>
    <name evidence="8" type="primary">dnaX</name>
    <name evidence="11" type="ordered locus">Fnod_0277</name>
</gene>
<keyword evidence="5 8" id="KW-0067">ATP-binding</keyword>
<dbReference type="GO" id="GO:0003887">
    <property type="term" value="F:DNA-directed DNA polymerase activity"/>
    <property type="evidence" value="ECO:0007669"/>
    <property type="project" value="UniProtKB-KW"/>
</dbReference>
<keyword evidence="3 8" id="KW-0547">Nucleotide-binding</keyword>
<dbReference type="NCBIfam" id="NF011523">
    <property type="entry name" value="PRK14962.1"/>
    <property type="match status" value="1"/>
</dbReference>
<dbReference type="EC" id="2.7.7.7" evidence="8"/>
<dbReference type="InterPro" id="IPR012763">
    <property type="entry name" value="DNA_pol_III_sug/sutau_N"/>
</dbReference>
<dbReference type="STRING" id="381764.Fnod_0277"/>
<dbReference type="Pfam" id="PF13177">
    <property type="entry name" value="DNA_pol3_delta2"/>
    <property type="match status" value="1"/>
</dbReference>
<proteinExistence type="inferred from homology"/>
<evidence type="ECO:0000313" key="12">
    <source>
        <dbReference type="Proteomes" id="UP000002415"/>
    </source>
</evidence>
<reference evidence="11 12" key="2">
    <citation type="journal article" date="2009" name="Proc. Natl. Acad. Sci. U.S.A.">
        <title>On the chimeric nature, thermophilic origin, and phylogenetic placement of the Thermotogales.</title>
        <authorList>
            <person name="Zhaxybayeva O."/>
            <person name="Swithers K.S."/>
            <person name="Lapierre P."/>
            <person name="Fournier G.P."/>
            <person name="Bickhart D.M."/>
            <person name="DeBoy R.T."/>
            <person name="Nelson K.E."/>
            <person name="Nesbo C.L."/>
            <person name="Doolittle W.F."/>
            <person name="Gogarten J.P."/>
            <person name="Noll K.M."/>
        </authorList>
    </citation>
    <scope>NUCLEOTIDE SEQUENCE [LARGE SCALE GENOMIC DNA]</scope>
    <source>
        <strain evidence="12">ATCC 35602 / DSM 5306 / Rt17-B1</strain>
    </source>
</reference>
<evidence type="ECO:0000256" key="3">
    <source>
        <dbReference type="ARBA" id="ARBA00022741"/>
    </source>
</evidence>
<dbReference type="GO" id="GO:0005524">
    <property type="term" value="F:ATP binding"/>
    <property type="evidence" value="ECO:0007669"/>
    <property type="project" value="UniProtKB-KW"/>
</dbReference>
<dbReference type="NCBIfam" id="NF004046">
    <property type="entry name" value="PRK05563.1"/>
    <property type="match status" value="1"/>
</dbReference>
<evidence type="ECO:0000256" key="4">
    <source>
        <dbReference type="ARBA" id="ARBA00022833"/>
    </source>
</evidence>
<evidence type="ECO:0000256" key="2">
    <source>
        <dbReference type="ARBA" id="ARBA00022723"/>
    </source>
</evidence>
<dbReference type="OrthoDB" id="9810148at2"/>
<keyword evidence="12" id="KW-1185">Reference proteome</keyword>
<dbReference type="FunFam" id="1.10.8.60:FF:000013">
    <property type="entry name" value="DNA polymerase III subunit gamma/tau"/>
    <property type="match status" value="1"/>
</dbReference>
<dbReference type="AlphaFoldDB" id="A7HJR0"/>
<dbReference type="InterPro" id="IPR050238">
    <property type="entry name" value="DNA_Rep/Repair_Clamp_Loader"/>
</dbReference>
<name>A7HJR0_FERNB</name>
<dbReference type="InterPro" id="IPR003593">
    <property type="entry name" value="AAA+_ATPase"/>
</dbReference>
<sequence>MEALYRKYRPKNFYDIVGQEHIKKLLTNALKLQKINHAYIFAGPRGTGKTTTARILAKSLNCEKNQFGEPCNECTSCQAIDNGSHLDVIELDAASNRGIDEIRKIKEGVNFTPVMGKYKVYIIDEVHMLTREAFNALLKTLEEPPQHIVFILATTNPEKIPPTIMSRCHVLEFRNISEENIISKLKSVCEKEGFDVTYEALKKIAKRAEGGLRDALSTLEQVIRYTGGEVTEKIVDEALGLISEETIEKFIEATLNNDRELIEKILNDIYIERGDFDTFINQLIEKTLEKKEDNMLKLASDFYNVLKEIRFAEEKLLIARLMFLSIANRYHGKYSNISNVASTARSSQDNVGTKQLSKNIQDEKITEQNENTLPQSEKMPSAQLNESVKNEDIQVDLKREEKEEKHLSQNVSQAKFLKQVTKELLEELKLNGDLSIFVGLSLATVYENEDSIKIIFDKSKQFSYEVIKEKRQEIELLYKNKSGLNRPVEVILSDEITDPVLEKLKMLFDDNKSSLGG</sequence>
<dbReference type="HOGENOM" id="CLU_006229_0_3_0"/>
<dbReference type="EMBL" id="CP000771">
    <property type="protein sequence ID" value="ABS60143.1"/>
    <property type="molecule type" value="Genomic_DNA"/>
</dbReference>
<comment type="catalytic activity">
    <reaction evidence="7 8">
        <text>DNA(n) + a 2'-deoxyribonucleoside 5'-triphosphate = DNA(n+1) + diphosphate</text>
        <dbReference type="Rhea" id="RHEA:22508"/>
        <dbReference type="Rhea" id="RHEA-COMP:17339"/>
        <dbReference type="Rhea" id="RHEA-COMP:17340"/>
        <dbReference type="ChEBI" id="CHEBI:33019"/>
        <dbReference type="ChEBI" id="CHEBI:61560"/>
        <dbReference type="ChEBI" id="CHEBI:173112"/>
        <dbReference type="EC" id="2.7.7.7"/>
    </reaction>
</comment>
<dbReference type="InterPro" id="IPR004622">
    <property type="entry name" value="DNA_pol_HolB"/>
</dbReference>
<dbReference type="InterPro" id="IPR045085">
    <property type="entry name" value="HLD_clamp_pol_III_gamma_tau"/>
</dbReference>
<evidence type="ECO:0000256" key="8">
    <source>
        <dbReference type="RuleBase" id="RU364063"/>
    </source>
</evidence>
<dbReference type="RefSeq" id="WP_011993465.1">
    <property type="nucleotide sequence ID" value="NC_009718.1"/>
</dbReference>
<evidence type="ECO:0000256" key="6">
    <source>
        <dbReference type="ARBA" id="ARBA00022932"/>
    </source>
</evidence>
<dbReference type="Pfam" id="PF22608">
    <property type="entry name" value="DNAX_ATPase_lid"/>
    <property type="match status" value="1"/>
</dbReference>
<dbReference type="NCBIfam" id="TIGR00678">
    <property type="entry name" value="holB"/>
    <property type="match status" value="1"/>
</dbReference>
<evidence type="ECO:0000259" key="10">
    <source>
        <dbReference type="SMART" id="SM00382"/>
    </source>
</evidence>
<dbReference type="eggNOG" id="COG2812">
    <property type="taxonomic scope" value="Bacteria"/>
</dbReference>
<dbReference type="CDD" id="cd00009">
    <property type="entry name" value="AAA"/>
    <property type="match status" value="1"/>
</dbReference>
<dbReference type="KEGG" id="fno:Fnod_0277"/>
<evidence type="ECO:0000256" key="1">
    <source>
        <dbReference type="ARBA" id="ARBA00006360"/>
    </source>
</evidence>
<organism evidence="11 12">
    <name type="scientific">Fervidobacterium nodosum (strain ATCC 35602 / DSM 5306 / Rt17-B1)</name>
    <dbReference type="NCBI Taxonomy" id="381764"/>
    <lineage>
        <taxon>Bacteria</taxon>
        <taxon>Thermotogati</taxon>
        <taxon>Thermotogota</taxon>
        <taxon>Thermotogae</taxon>
        <taxon>Thermotogales</taxon>
        <taxon>Fervidobacteriaceae</taxon>
        <taxon>Fervidobacterium</taxon>
    </lineage>
</organism>
<dbReference type="Proteomes" id="UP000002415">
    <property type="component" value="Chromosome"/>
</dbReference>
<keyword evidence="4" id="KW-0862">Zinc</keyword>
<keyword evidence="6 8" id="KW-0239">DNA-directed DNA polymerase</keyword>
<dbReference type="FunFam" id="3.40.50.300:FF:000014">
    <property type="entry name" value="DNA polymerase III subunit gamma/tau"/>
    <property type="match status" value="1"/>
</dbReference>
<dbReference type="CDD" id="cd18137">
    <property type="entry name" value="HLD_clamp_pol_III_gamma_tau"/>
    <property type="match status" value="1"/>
</dbReference>
<feature type="compositionally biased region" description="Polar residues" evidence="9">
    <location>
        <begin position="348"/>
        <end position="359"/>
    </location>
</feature>
<evidence type="ECO:0000256" key="9">
    <source>
        <dbReference type="SAM" id="MobiDB-lite"/>
    </source>
</evidence>
<dbReference type="SMART" id="SM00382">
    <property type="entry name" value="AAA"/>
    <property type="match status" value="1"/>
</dbReference>
<dbReference type="PANTHER" id="PTHR11669">
    <property type="entry name" value="REPLICATION FACTOR C / DNA POLYMERASE III GAMMA-TAU SUBUNIT"/>
    <property type="match status" value="1"/>
</dbReference>
<comment type="function">
    <text evidence="8">DNA polymerase III is a complex, multichain enzyme responsible for most of the replicative synthesis in bacteria. This DNA polymerase also exhibits 3' to 5' exonuclease activity.</text>
</comment>
<keyword evidence="8 11" id="KW-0808">Transferase</keyword>
<dbReference type="Gene3D" id="1.10.8.60">
    <property type="match status" value="1"/>
</dbReference>
<dbReference type="SUPFAM" id="SSF52540">
    <property type="entry name" value="P-loop containing nucleoside triphosphate hydrolases"/>
    <property type="match status" value="1"/>
</dbReference>
<keyword evidence="8" id="KW-0235">DNA replication</keyword>
<dbReference type="GO" id="GO:0009360">
    <property type="term" value="C:DNA polymerase III complex"/>
    <property type="evidence" value="ECO:0007669"/>
    <property type="project" value="InterPro"/>
</dbReference>
<evidence type="ECO:0000256" key="7">
    <source>
        <dbReference type="ARBA" id="ARBA00049244"/>
    </source>
</evidence>
<dbReference type="InterPro" id="IPR001270">
    <property type="entry name" value="ClpA/B"/>
</dbReference>
<comment type="similarity">
    <text evidence="1 8">Belongs to the DnaX/STICHEL family.</text>
</comment>
<feature type="region of interest" description="Disordered" evidence="9">
    <location>
        <begin position="348"/>
        <end position="385"/>
    </location>
</feature>
<dbReference type="Gene3D" id="3.40.50.300">
    <property type="entry name" value="P-loop containing nucleotide triphosphate hydrolases"/>
    <property type="match status" value="1"/>
</dbReference>
<dbReference type="GO" id="GO:0046872">
    <property type="term" value="F:metal ion binding"/>
    <property type="evidence" value="ECO:0007669"/>
    <property type="project" value="UniProtKB-KW"/>
</dbReference>
<comment type="subunit">
    <text evidence="8">DNA polymerase III contains a core (composed of alpha, epsilon and theta chains) that associates with a tau subunit. This core dimerizes to form the POLIII' complex. PolIII' associates with the gamma complex (composed of gamma, delta, delta', psi and chi chains) and with the beta chain to form the complete DNA polymerase III complex.</text>
</comment>
<dbReference type="InterPro" id="IPR027417">
    <property type="entry name" value="P-loop_NTPase"/>
</dbReference>
<dbReference type="GO" id="GO:0006261">
    <property type="term" value="P:DNA-templated DNA replication"/>
    <property type="evidence" value="ECO:0007669"/>
    <property type="project" value="TreeGrafter"/>
</dbReference>
<evidence type="ECO:0000313" key="11">
    <source>
        <dbReference type="EMBL" id="ABS60143.1"/>
    </source>
</evidence>
<keyword evidence="8 11" id="KW-0548">Nucleotidyltransferase</keyword>
<dbReference type="PANTHER" id="PTHR11669:SF0">
    <property type="entry name" value="PROTEIN STICHEL-LIKE 2"/>
    <property type="match status" value="1"/>
</dbReference>